<sequence length="223" mass="25338">MTYTVSLKLKPETYQQFQTIHSKLNNAEREPQAKLLGDNFATIACEIIDQAFGQLVDQSSSGDKDSQKALKQVKDAIIKYMPWSVSFFGNDRLLPMVNHVNTLMYKQNDQGYISYQVDKVLVNELLGCAEKMREGQSQYVVPGLKAFTKVVDQGVTSLVREPKKMLKFNVVVNKTLDGVIALTTQIGYKRFEKLSTLYDAQTITRYFDHFLVFLDNDAKNKAS</sequence>
<evidence type="ECO:0000313" key="1">
    <source>
        <dbReference type="EMBL" id="QIO09552.1"/>
    </source>
</evidence>
<organism evidence="1 2">
    <name type="scientific">Acinetobacter lanii</name>
    <dbReference type="NCBI Taxonomy" id="2715163"/>
    <lineage>
        <taxon>Bacteria</taxon>
        <taxon>Pseudomonadati</taxon>
        <taxon>Pseudomonadota</taxon>
        <taxon>Gammaproteobacteria</taxon>
        <taxon>Moraxellales</taxon>
        <taxon>Moraxellaceae</taxon>
        <taxon>Acinetobacter</taxon>
    </lineage>
</organism>
<name>A0A6G8S5X8_9GAMM</name>
<proteinExistence type="predicted"/>
<gene>
    <name evidence="1" type="ORF">G8D99_11385</name>
</gene>
<protein>
    <submittedName>
        <fullName evidence="1">Uncharacterized protein</fullName>
    </submittedName>
</protein>
<reference evidence="1 2" key="1">
    <citation type="submission" date="2020-03" db="EMBL/GenBank/DDBJ databases">
        <authorList>
            <person name="Zhu W."/>
        </authorList>
    </citation>
    <scope>NUCLEOTIDE SEQUENCE [LARGE SCALE GENOMIC DNA]</scope>
    <source>
        <strain evidence="1 2">185</strain>
    </source>
</reference>
<keyword evidence="2" id="KW-1185">Reference proteome</keyword>
<dbReference type="RefSeq" id="WP_166325954.1">
    <property type="nucleotide sequence ID" value="NZ_CP049916.1"/>
</dbReference>
<dbReference type="KEGG" id="alj:G8D99_11385"/>
<dbReference type="Proteomes" id="UP000501939">
    <property type="component" value="Chromosome"/>
</dbReference>
<dbReference type="EMBL" id="CP049916">
    <property type="protein sequence ID" value="QIO09552.1"/>
    <property type="molecule type" value="Genomic_DNA"/>
</dbReference>
<dbReference type="AlphaFoldDB" id="A0A6G8S5X8"/>
<accession>A0A6G8S5X8</accession>
<evidence type="ECO:0000313" key="2">
    <source>
        <dbReference type="Proteomes" id="UP000501939"/>
    </source>
</evidence>